<reference evidence="3 4" key="1">
    <citation type="submission" date="2019-03" db="EMBL/GenBank/DDBJ databases">
        <title>First draft genome of Liparis tanakae, snailfish: a comprehensive survey of snailfish specific genes.</title>
        <authorList>
            <person name="Kim W."/>
            <person name="Song I."/>
            <person name="Jeong J.-H."/>
            <person name="Kim D."/>
            <person name="Kim S."/>
            <person name="Ryu S."/>
            <person name="Song J.Y."/>
            <person name="Lee S.K."/>
        </authorList>
    </citation>
    <scope>NUCLEOTIDE SEQUENCE [LARGE SCALE GENOMIC DNA]</scope>
    <source>
        <tissue evidence="3">Muscle</tissue>
    </source>
</reference>
<feature type="region of interest" description="Disordered" evidence="1">
    <location>
        <begin position="93"/>
        <end position="112"/>
    </location>
</feature>
<evidence type="ECO:0000313" key="4">
    <source>
        <dbReference type="Proteomes" id="UP000314294"/>
    </source>
</evidence>
<comment type="caution">
    <text evidence="3">The sequence shown here is derived from an EMBL/GenBank/DDBJ whole genome shotgun (WGS) entry which is preliminary data.</text>
</comment>
<feature type="chain" id="PRO_5021468397" description="Secreted protein" evidence="2">
    <location>
        <begin position="18"/>
        <end position="112"/>
    </location>
</feature>
<name>A0A4Z2F3L4_9TELE</name>
<protein>
    <recommendedName>
        <fullName evidence="5">Secreted protein</fullName>
    </recommendedName>
</protein>
<dbReference type="EMBL" id="SRLO01001704">
    <property type="protein sequence ID" value="TNN35816.1"/>
    <property type="molecule type" value="Genomic_DNA"/>
</dbReference>
<feature type="signal peptide" evidence="2">
    <location>
        <begin position="1"/>
        <end position="17"/>
    </location>
</feature>
<accession>A0A4Z2F3L4</accession>
<organism evidence="3 4">
    <name type="scientific">Liparis tanakae</name>
    <name type="common">Tanaka's snailfish</name>
    <dbReference type="NCBI Taxonomy" id="230148"/>
    <lineage>
        <taxon>Eukaryota</taxon>
        <taxon>Metazoa</taxon>
        <taxon>Chordata</taxon>
        <taxon>Craniata</taxon>
        <taxon>Vertebrata</taxon>
        <taxon>Euteleostomi</taxon>
        <taxon>Actinopterygii</taxon>
        <taxon>Neopterygii</taxon>
        <taxon>Teleostei</taxon>
        <taxon>Neoteleostei</taxon>
        <taxon>Acanthomorphata</taxon>
        <taxon>Eupercaria</taxon>
        <taxon>Perciformes</taxon>
        <taxon>Cottioidei</taxon>
        <taxon>Cottales</taxon>
        <taxon>Liparidae</taxon>
        <taxon>Liparis</taxon>
    </lineage>
</organism>
<evidence type="ECO:0008006" key="5">
    <source>
        <dbReference type="Google" id="ProtNLM"/>
    </source>
</evidence>
<keyword evidence="2" id="KW-0732">Signal</keyword>
<dbReference type="Proteomes" id="UP000314294">
    <property type="component" value="Unassembled WGS sequence"/>
</dbReference>
<keyword evidence="4" id="KW-1185">Reference proteome</keyword>
<gene>
    <name evidence="3" type="ORF">EYF80_054022</name>
</gene>
<evidence type="ECO:0000256" key="2">
    <source>
        <dbReference type="SAM" id="SignalP"/>
    </source>
</evidence>
<proteinExistence type="predicted"/>
<evidence type="ECO:0000313" key="3">
    <source>
        <dbReference type="EMBL" id="TNN35816.1"/>
    </source>
</evidence>
<evidence type="ECO:0000256" key="1">
    <source>
        <dbReference type="SAM" id="MobiDB-lite"/>
    </source>
</evidence>
<sequence length="112" mass="12272">MYVFGFFALQTMTSALGGLTGPRCPHKPSAVALDLLTPPRAYTLTCLQQVVVNDTLSFGCRANLVVSLARVVLMRLRLEEALHMLEFFFPKREGSSGQSTLRAPSPGNRDES</sequence>
<dbReference type="AlphaFoldDB" id="A0A4Z2F3L4"/>